<dbReference type="Proteomes" id="UP000253846">
    <property type="component" value="Unassembled WGS sequence"/>
</dbReference>
<evidence type="ECO:0000313" key="2">
    <source>
        <dbReference type="Proteomes" id="UP000253846"/>
    </source>
</evidence>
<sequence>MYICKSDAEDLCCVYAFGMAWNVVRELGGCICEGRGLDEGAGALMREKRGCEDEGSVKGGEVWMKRRVH</sequence>
<name>A0A336NAN7_BARGR</name>
<accession>A0A336NAN7</accession>
<evidence type="ECO:0000313" key="1">
    <source>
        <dbReference type="EMBL" id="SSZ39398.1"/>
    </source>
</evidence>
<protein>
    <submittedName>
        <fullName evidence="1">Uncharacterized protein</fullName>
    </submittedName>
</protein>
<dbReference type="AlphaFoldDB" id="A0A336NAN7"/>
<proteinExistence type="predicted"/>
<dbReference type="EMBL" id="UFTD01000001">
    <property type="protein sequence ID" value="SSZ39398.1"/>
    <property type="molecule type" value="Genomic_DNA"/>
</dbReference>
<organism evidence="1 2">
    <name type="scientific">Bartonella grahamii</name>
    <dbReference type="NCBI Taxonomy" id="33045"/>
    <lineage>
        <taxon>Bacteria</taxon>
        <taxon>Pseudomonadati</taxon>
        <taxon>Pseudomonadota</taxon>
        <taxon>Alphaproteobacteria</taxon>
        <taxon>Hyphomicrobiales</taxon>
        <taxon>Bartonellaceae</taxon>
        <taxon>Bartonella</taxon>
    </lineage>
</organism>
<dbReference type="RefSeq" id="WP_026500493.1">
    <property type="nucleotide sequence ID" value="NZ_UFTD01000001.1"/>
</dbReference>
<gene>
    <name evidence="1" type="ORF">NCTC12860_00610</name>
</gene>
<reference evidence="1 2" key="1">
    <citation type="submission" date="2018-06" db="EMBL/GenBank/DDBJ databases">
        <authorList>
            <consortium name="Pathogen Informatics"/>
            <person name="Doyle S."/>
        </authorList>
    </citation>
    <scope>NUCLEOTIDE SEQUENCE [LARGE SCALE GENOMIC DNA]</scope>
    <source>
        <strain evidence="1 2">NCTC12860</strain>
    </source>
</reference>